<name>A0AAN8DA35_CHAGU</name>
<evidence type="ECO:0000313" key="2">
    <source>
        <dbReference type="Proteomes" id="UP001331515"/>
    </source>
</evidence>
<reference evidence="1 2" key="1">
    <citation type="journal article" date="2023" name="Mol. Biol. Evol.">
        <title>Genomics of Secondarily Temperate Adaptation in the Only Non-Antarctic Icefish.</title>
        <authorList>
            <person name="Rivera-Colon A.G."/>
            <person name="Rayamajhi N."/>
            <person name="Minhas B.F."/>
            <person name="Madrigal G."/>
            <person name="Bilyk K.T."/>
            <person name="Yoon V."/>
            <person name="Hune M."/>
            <person name="Gregory S."/>
            <person name="Cheng C.H.C."/>
            <person name="Catchen J.M."/>
        </authorList>
    </citation>
    <scope>NUCLEOTIDE SEQUENCE [LARGE SCALE GENOMIC DNA]</scope>
    <source>
        <tissue evidence="1">White muscle</tissue>
    </source>
</reference>
<sequence length="189" mass="20781">MPPLALQGTLEHRVLDLKCYLVPKGTLVLLDPKGFTVLLVPPVLVFQALRGSMDLRVIREVMAPQEFLDDQALQVKMGYAVRIMRLDYRVLMVNQDHRALLGFVDIQAGRVSQAMFSLPGHVILDHLASLGSLASLGFWGRKDYGAFLESQGLQGNKACLDHLVGKEGQDPVVTLGPLVPEAHLALHLN</sequence>
<accession>A0AAN8DA35</accession>
<organism evidence="1 2">
    <name type="scientific">Champsocephalus gunnari</name>
    <name type="common">Mackerel icefish</name>
    <dbReference type="NCBI Taxonomy" id="52237"/>
    <lineage>
        <taxon>Eukaryota</taxon>
        <taxon>Metazoa</taxon>
        <taxon>Chordata</taxon>
        <taxon>Craniata</taxon>
        <taxon>Vertebrata</taxon>
        <taxon>Euteleostomi</taxon>
        <taxon>Actinopterygii</taxon>
        <taxon>Neopterygii</taxon>
        <taxon>Teleostei</taxon>
        <taxon>Neoteleostei</taxon>
        <taxon>Acanthomorphata</taxon>
        <taxon>Eupercaria</taxon>
        <taxon>Perciformes</taxon>
        <taxon>Notothenioidei</taxon>
        <taxon>Channichthyidae</taxon>
        <taxon>Champsocephalus</taxon>
    </lineage>
</organism>
<comment type="caution">
    <text evidence="1">The sequence shown here is derived from an EMBL/GenBank/DDBJ whole genome shotgun (WGS) entry which is preliminary data.</text>
</comment>
<dbReference type="AlphaFoldDB" id="A0AAN8DA35"/>
<keyword evidence="2" id="KW-1185">Reference proteome</keyword>
<gene>
    <name evidence="1" type="ORF">CgunFtcFv8_023377</name>
</gene>
<proteinExistence type="predicted"/>
<dbReference type="Proteomes" id="UP001331515">
    <property type="component" value="Unassembled WGS sequence"/>
</dbReference>
<protein>
    <submittedName>
        <fullName evidence="1">Uncharacterized protein</fullName>
    </submittedName>
</protein>
<evidence type="ECO:0000313" key="1">
    <source>
        <dbReference type="EMBL" id="KAK5919486.1"/>
    </source>
</evidence>
<dbReference type="EMBL" id="JAURVH010001524">
    <property type="protein sequence ID" value="KAK5919486.1"/>
    <property type="molecule type" value="Genomic_DNA"/>
</dbReference>